<evidence type="ECO:0008006" key="3">
    <source>
        <dbReference type="Google" id="ProtNLM"/>
    </source>
</evidence>
<keyword evidence="2" id="KW-1185">Reference proteome</keyword>
<dbReference type="PATRIC" id="fig|1459.3.peg.1949"/>
<proteinExistence type="predicted"/>
<dbReference type="EMBL" id="LGUF01000007">
    <property type="protein sequence ID" value="KON90245.1"/>
    <property type="molecule type" value="Genomic_DNA"/>
</dbReference>
<gene>
    <name evidence="1" type="ORF">AF332_09165</name>
</gene>
<reference evidence="2" key="1">
    <citation type="submission" date="2015-07" db="EMBL/GenBank/DDBJ databases">
        <title>Fjat-10036 dsm4.</title>
        <authorList>
            <person name="Liu B."/>
            <person name="Wang J."/>
            <person name="Zhu Y."/>
            <person name="Liu G."/>
            <person name="Chen Q."/>
            <person name="Chen Z."/>
            <person name="Lan J."/>
            <person name="Che J."/>
            <person name="Ge C."/>
            <person name="Shi H."/>
            <person name="Pan Z."/>
            <person name="Liu X."/>
        </authorList>
    </citation>
    <scope>NUCLEOTIDE SEQUENCE [LARGE SCALE GENOMIC DNA]</scope>
    <source>
        <strain evidence="2">DSM 4</strain>
    </source>
</reference>
<dbReference type="AlphaFoldDB" id="A0A0M0GJZ5"/>
<protein>
    <recommendedName>
        <fullName evidence="3">DUF2642 domain-containing protein</fullName>
    </recommendedName>
</protein>
<evidence type="ECO:0000313" key="2">
    <source>
        <dbReference type="Proteomes" id="UP000037109"/>
    </source>
</evidence>
<accession>A0A0M0GJZ5</accession>
<dbReference type="OrthoDB" id="2716151at2"/>
<sequence>MGENIKLKLTGKKVLTGLLIDIGSDILVLFDGKDYLYIPAVHIQDMNVLDSSEISINPPADSPNLEHQDELSLRKILNSAKGMFSEIYITGNQAIHGYVTSIMNNYFVFYSPVYKTMLISLNHLKWLIPYTSNKRPYGLNNEQLPLSPTNISLARSLEVQVEKLAGELIVINLGGHCQVIGKVVKLENNFIELVTAKQEYIYLNMHHLKTIHFTNNK</sequence>
<comment type="caution">
    <text evidence="1">The sequence shown here is derived from an EMBL/GenBank/DDBJ whole genome shotgun (WGS) entry which is preliminary data.</text>
</comment>
<evidence type="ECO:0000313" key="1">
    <source>
        <dbReference type="EMBL" id="KON90245.1"/>
    </source>
</evidence>
<dbReference type="Proteomes" id="UP000037109">
    <property type="component" value="Unassembled WGS sequence"/>
</dbReference>
<organism evidence="1 2">
    <name type="scientific">Sporosarcina globispora</name>
    <name type="common">Bacillus globisporus</name>
    <dbReference type="NCBI Taxonomy" id="1459"/>
    <lineage>
        <taxon>Bacteria</taxon>
        <taxon>Bacillati</taxon>
        <taxon>Bacillota</taxon>
        <taxon>Bacilli</taxon>
        <taxon>Bacillales</taxon>
        <taxon>Caryophanaceae</taxon>
        <taxon>Sporosarcina</taxon>
    </lineage>
</organism>
<name>A0A0M0GJZ5_SPOGL</name>